<dbReference type="InterPro" id="IPR000182">
    <property type="entry name" value="GNAT_dom"/>
</dbReference>
<reference evidence="5" key="1">
    <citation type="submission" date="2016-03" db="EMBL/GenBank/DDBJ databases">
        <title>Updated assembly of Pseudogymnoascus destructans, the fungus causing white-nose syndrome of bats.</title>
        <authorList>
            <person name="Palmer J.M."/>
            <person name="Drees K.P."/>
            <person name="Foster J.T."/>
            <person name="Lindner D.L."/>
        </authorList>
    </citation>
    <scope>NUCLEOTIDE SEQUENCE [LARGE SCALE GENOMIC DNA]</scope>
    <source>
        <strain evidence="5">20631-21</strain>
    </source>
</reference>
<dbReference type="Gene3D" id="3.40.630.30">
    <property type="match status" value="1"/>
</dbReference>
<dbReference type="OrthoDB" id="3439817at2759"/>
<dbReference type="Proteomes" id="UP000077154">
    <property type="component" value="Unassembled WGS sequence"/>
</dbReference>
<feature type="compositionally biased region" description="Gly residues" evidence="3">
    <location>
        <begin position="341"/>
        <end position="351"/>
    </location>
</feature>
<keyword evidence="2" id="KW-0012">Acyltransferase</keyword>
<evidence type="ECO:0000256" key="1">
    <source>
        <dbReference type="ARBA" id="ARBA00022679"/>
    </source>
</evidence>
<dbReference type="eggNOG" id="KOG3138">
    <property type="taxonomic scope" value="Eukaryota"/>
</dbReference>
<organism evidence="5">
    <name type="scientific">Pseudogymnoascus destructans</name>
    <dbReference type="NCBI Taxonomy" id="655981"/>
    <lineage>
        <taxon>Eukaryota</taxon>
        <taxon>Fungi</taxon>
        <taxon>Dikarya</taxon>
        <taxon>Ascomycota</taxon>
        <taxon>Pezizomycotina</taxon>
        <taxon>Leotiomycetes</taxon>
        <taxon>Thelebolales</taxon>
        <taxon>Thelebolaceae</taxon>
        <taxon>Pseudogymnoascus</taxon>
    </lineage>
</organism>
<dbReference type="InterPro" id="IPR051556">
    <property type="entry name" value="N-term/lysine_N-AcTrnsfr"/>
</dbReference>
<feature type="compositionally biased region" description="Pro residues" evidence="3">
    <location>
        <begin position="1"/>
        <end position="10"/>
    </location>
</feature>
<dbReference type="PANTHER" id="PTHR42919">
    <property type="entry name" value="N-ALPHA-ACETYLTRANSFERASE"/>
    <property type="match status" value="1"/>
</dbReference>
<dbReference type="GO" id="GO:0007064">
    <property type="term" value="P:mitotic sister chromatid cohesion"/>
    <property type="evidence" value="ECO:0007669"/>
    <property type="project" value="TreeGrafter"/>
</dbReference>
<dbReference type="EMBL" id="KV441386">
    <property type="protein sequence ID" value="OAF63284.1"/>
    <property type="molecule type" value="Genomic_DNA"/>
</dbReference>
<accession>A0A177APY8</accession>
<dbReference type="VEuPathDB" id="FungiDB:GMDG_02827"/>
<keyword evidence="1" id="KW-0808">Transferase</keyword>
<feature type="region of interest" description="Disordered" evidence="3">
    <location>
        <begin position="283"/>
        <end position="382"/>
    </location>
</feature>
<sequence length="382" mass="39800">MDNKTLPPPTQSSIRSFFKPKSPSYALPPSINPPKGLPTTSVTAPPPSPLPQSATSTPPPPPPASTTAQQPPAPTTATTATTKPIHPQATISPILPSHIPALKRINALLLCITYPDSFYTRILAPSPTPSFSRAILWSTSPSQTTPSATPPTLVGGVVCRLEPSPATGGREEGSEQQIYIQSLALLSPYRHLGLASAALSSIITSIVSAPLSPPITSLYAHVWTENTEGLEWYKARGFEVEGGAVGGYYRRLSPDTAWVLRRRLGARDYLEYGSSGAGASAATNGGVVLGNRAPPPPPQGNGNKENRRPPPKTGNSYQTMGPGMEWNDLPTDILLPVPPRQGGGNGSGVDGSGPPSSAVSSRSSSVVGGKKKRVYPAAAFGS</sequence>
<feature type="region of interest" description="Disordered" evidence="3">
    <location>
        <begin position="1"/>
        <end position="88"/>
    </location>
</feature>
<dbReference type="RefSeq" id="XP_024328553.1">
    <property type="nucleotide sequence ID" value="XM_024463745.1"/>
</dbReference>
<evidence type="ECO:0000259" key="4">
    <source>
        <dbReference type="PROSITE" id="PS51186"/>
    </source>
</evidence>
<proteinExistence type="predicted"/>
<dbReference type="GO" id="GO:0016747">
    <property type="term" value="F:acyltransferase activity, transferring groups other than amino-acyl groups"/>
    <property type="evidence" value="ECO:0007669"/>
    <property type="project" value="InterPro"/>
</dbReference>
<evidence type="ECO:0000256" key="2">
    <source>
        <dbReference type="ARBA" id="ARBA00023315"/>
    </source>
</evidence>
<dbReference type="InterPro" id="IPR016181">
    <property type="entry name" value="Acyl_CoA_acyltransferase"/>
</dbReference>
<feature type="compositionally biased region" description="Low complexity" evidence="3">
    <location>
        <begin position="352"/>
        <end position="368"/>
    </location>
</feature>
<dbReference type="PROSITE" id="PS51186">
    <property type="entry name" value="GNAT"/>
    <property type="match status" value="1"/>
</dbReference>
<gene>
    <name evidence="5" type="ORF">VC83_00048</name>
</gene>
<evidence type="ECO:0000256" key="3">
    <source>
        <dbReference type="SAM" id="MobiDB-lite"/>
    </source>
</evidence>
<name>A0A177APY8_9PEZI</name>
<dbReference type="AlphaFoldDB" id="A0A177APY8"/>
<protein>
    <recommendedName>
        <fullName evidence="4">N-acetyltransferase domain-containing protein</fullName>
    </recommendedName>
</protein>
<evidence type="ECO:0000313" key="5">
    <source>
        <dbReference type="EMBL" id="OAF63284.1"/>
    </source>
</evidence>
<dbReference type="GeneID" id="36283147"/>
<dbReference type="PANTHER" id="PTHR42919:SF8">
    <property type="entry name" value="N-ALPHA-ACETYLTRANSFERASE 50"/>
    <property type="match status" value="1"/>
</dbReference>
<feature type="domain" description="N-acetyltransferase" evidence="4">
    <location>
        <begin position="89"/>
        <end position="265"/>
    </location>
</feature>
<dbReference type="GO" id="GO:0031415">
    <property type="term" value="C:NatA complex"/>
    <property type="evidence" value="ECO:0007669"/>
    <property type="project" value="TreeGrafter"/>
</dbReference>
<feature type="compositionally biased region" description="Low complexity" evidence="3">
    <location>
        <begin position="65"/>
        <end position="82"/>
    </location>
</feature>
<dbReference type="SUPFAM" id="SSF55729">
    <property type="entry name" value="Acyl-CoA N-acyltransferases (Nat)"/>
    <property type="match status" value="1"/>
</dbReference>